<dbReference type="CDD" id="cd00038">
    <property type="entry name" value="CAP_ED"/>
    <property type="match status" value="1"/>
</dbReference>
<protein>
    <submittedName>
        <fullName evidence="2">Crp/Fnr family transcriptional regulator</fullName>
    </submittedName>
</protein>
<evidence type="ECO:0000313" key="2">
    <source>
        <dbReference type="EMBL" id="AVW91101.1"/>
    </source>
</evidence>
<dbReference type="AlphaFoldDB" id="A0A2R4M1R0"/>
<dbReference type="KEGG" id="cbak:DA792_08375"/>
<accession>A0A2R4M1R0</accession>
<dbReference type="OrthoDB" id="9798104at2"/>
<dbReference type="InterPro" id="IPR000595">
    <property type="entry name" value="cNMP-bd_dom"/>
</dbReference>
<dbReference type="Gene3D" id="2.60.120.10">
    <property type="entry name" value="Jelly Rolls"/>
    <property type="match status" value="1"/>
</dbReference>
<dbReference type="Proteomes" id="UP000241447">
    <property type="component" value="Chromosome"/>
</dbReference>
<feature type="domain" description="Cyclic nucleotide-binding" evidence="1">
    <location>
        <begin position="28"/>
        <end position="123"/>
    </location>
</feature>
<gene>
    <name evidence="2" type="ORF">DA792_08375</name>
</gene>
<proteinExistence type="predicted"/>
<reference evidence="2 3" key="1">
    <citation type="submission" date="2018-03" db="EMBL/GenBank/DDBJ databases">
        <title>The Complete Genome of Celeribacter baekdonensis strain LH4, a Thiosulfate-Oxidizing Alphaproteobacterium Isolated from Gulf of Mexico Continental Slope Sediments.</title>
        <authorList>
            <person name="Flood B.E."/>
            <person name="Bailey J.V."/>
            <person name="Leprich D."/>
        </authorList>
    </citation>
    <scope>NUCLEOTIDE SEQUENCE [LARGE SCALE GENOMIC DNA]</scope>
    <source>
        <strain evidence="2 3">LH4</strain>
    </source>
</reference>
<dbReference type="SUPFAM" id="SSF51206">
    <property type="entry name" value="cAMP-binding domain-like"/>
    <property type="match status" value="1"/>
</dbReference>
<dbReference type="InterPro" id="IPR014710">
    <property type="entry name" value="RmlC-like_jellyroll"/>
</dbReference>
<evidence type="ECO:0000313" key="3">
    <source>
        <dbReference type="Proteomes" id="UP000241447"/>
    </source>
</evidence>
<name>A0A2R4M1R0_9RHOB</name>
<evidence type="ECO:0000259" key="1">
    <source>
        <dbReference type="PROSITE" id="PS50042"/>
    </source>
</evidence>
<dbReference type="PROSITE" id="PS50042">
    <property type="entry name" value="CNMP_BINDING_3"/>
    <property type="match status" value="1"/>
</dbReference>
<sequence>MRPTVKAPTYITRVLNDFPDHRDLQRRQTLLLQGDVSRHAYYIESGCLRLCYNDDGNDITVQFFQPGEIVASLESFLKGEPSRFGIEAIVPSSVRVIDKVRFEEHMNASGSLRDFLFEALLTRLSDYQTLFLNRIMESPEKRYRHLLAQNPALFEIVPQHYIASFLGVTPVSLSRIRKKVEES</sequence>
<dbReference type="Pfam" id="PF00027">
    <property type="entry name" value="cNMP_binding"/>
    <property type="match status" value="1"/>
</dbReference>
<dbReference type="InterPro" id="IPR018490">
    <property type="entry name" value="cNMP-bd_dom_sf"/>
</dbReference>
<organism evidence="2 3">
    <name type="scientific">Celeribacter baekdonensis</name>
    <dbReference type="NCBI Taxonomy" id="875171"/>
    <lineage>
        <taxon>Bacteria</taxon>
        <taxon>Pseudomonadati</taxon>
        <taxon>Pseudomonadota</taxon>
        <taxon>Alphaproteobacteria</taxon>
        <taxon>Rhodobacterales</taxon>
        <taxon>Roseobacteraceae</taxon>
        <taxon>Celeribacter</taxon>
    </lineage>
</organism>
<dbReference type="SMART" id="SM00100">
    <property type="entry name" value="cNMP"/>
    <property type="match status" value="1"/>
</dbReference>
<dbReference type="EMBL" id="CP028475">
    <property type="protein sequence ID" value="AVW91101.1"/>
    <property type="molecule type" value="Genomic_DNA"/>
</dbReference>